<dbReference type="FunFam" id="1.10.238.10:FF:000001">
    <property type="entry name" value="Calmodulin 1"/>
    <property type="match status" value="1"/>
</dbReference>
<feature type="domain" description="EF-hand" evidence="2">
    <location>
        <begin position="177"/>
        <end position="212"/>
    </location>
</feature>
<reference evidence="3" key="1">
    <citation type="submission" date="2019-11" db="EMBL/GenBank/DDBJ databases">
        <title>The nuclear and mitochondrial genomes of Frieseomelitta varia - a highly eusocial stingless bee (Meliponini) with a permanently sterile worker caste.</title>
        <authorList>
            <person name="Freitas F.C.P."/>
            <person name="Lourenco A.P."/>
            <person name="Nunes F.M.F."/>
            <person name="Paschoal A.R."/>
            <person name="Abreu F.C.P."/>
            <person name="Barbin F.O."/>
            <person name="Bataglia L."/>
            <person name="Cardoso-Junior C.A.M."/>
            <person name="Cervoni M.S."/>
            <person name="Silva S.R."/>
            <person name="Dalarmi F."/>
            <person name="Del Lama M.A."/>
            <person name="Depintor T.S."/>
            <person name="Ferreira K.M."/>
            <person name="Goria P.S."/>
            <person name="Jaskot M.C."/>
            <person name="Lago D.C."/>
            <person name="Luna-Lucena D."/>
            <person name="Moda L.M."/>
            <person name="Nascimento L."/>
            <person name="Pedrino M."/>
            <person name="Rabico F.O."/>
            <person name="Sanches F.C."/>
            <person name="Santos D.E."/>
            <person name="Santos C.G."/>
            <person name="Vieira J."/>
            <person name="Lopes T.F."/>
            <person name="Barchuk A.R."/>
            <person name="Hartfelder K."/>
            <person name="Simoes Z.L.P."/>
            <person name="Bitondi M.M.G."/>
            <person name="Pinheiro D.G."/>
        </authorList>
    </citation>
    <scope>NUCLEOTIDE SEQUENCE</scope>
    <source>
        <strain evidence="3">USP_RPSP 00005682</strain>
        <tissue evidence="3">Whole individual</tissue>
    </source>
</reference>
<dbReference type="AlphaFoldDB" id="A0A833S2C6"/>
<evidence type="ECO:0000313" key="4">
    <source>
        <dbReference type="Proteomes" id="UP000655588"/>
    </source>
</evidence>
<dbReference type="CDD" id="cd00051">
    <property type="entry name" value="EFh"/>
    <property type="match status" value="1"/>
</dbReference>
<comment type="caution">
    <text evidence="3">The sequence shown here is derived from an EMBL/GenBank/DDBJ whole genome shotgun (WGS) entry which is preliminary data.</text>
</comment>
<sequence>MSVINLVVYKFVILKSRMNGHWTTLYNILKHRVESTVRGTKEQNHLYSQIRFAPVHSTAAQLEGSPVLLIGNNIKIQMIKIEFVREKRSLKSAYPSKLDCVSGSREFLELLIEKTILDSKEGLCLETNVIHTAFYSCLTQNCLESNKCIKSFDQLSIVFIKHNTLIFITRFNVNDDEQVKMLRRAFSMFDSTKSGRIEKEKVRTILNTLGHTFDDHELEVLLKQEDEEGNGKLNFDSFYRVACHFQEEDDEALQKELKEAFRLYDKEGNGYIPTSSLREILAALDDQITPDQMDGMIAEIDTDGSGTVDFDAVAHEGAQNFASRITLETSDSAIYVDYVIFGMYLAQASKATCTGAAGLVIVNGALTDGDYLQLFRISFNIV</sequence>
<keyword evidence="1" id="KW-0677">Repeat</keyword>
<dbReference type="PANTHER" id="PTHR23048:SF0">
    <property type="entry name" value="CALMODULIN LIKE 3"/>
    <property type="match status" value="1"/>
</dbReference>
<dbReference type="Pfam" id="PF13499">
    <property type="entry name" value="EF-hand_7"/>
    <property type="match status" value="2"/>
</dbReference>
<accession>A0A833S2C6</accession>
<dbReference type="InterPro" id="IPR050230">
    <property type="entry name" value="CALM/Myosin/TropC-like"/>
</dbReference>
<dbReference type="SMART" id="SM00054">
    <property type="entry name" value="EFh"/>
    <property type="match status" value="4"/>
</dbReference>
<dbReference type="GO" id="GO:0016460">
    <property type="term" value="C:myosin II complex"/>
    <property type="evidence" value="ECO:0007669"/>
    <property type="project" value="TreeGrafter"/>
</dbReference>
<dbReference type="InterPro" id="IPR002048">
    <property type="entry name" value="EF_hand_dom"/>
</dbReference>
<dbReference type="EMBL" id="WNWW01000737">
    <property type="protein sequence ID" value="KAF3422302.1"/>
    <property type="molecule type" value="Genomic_DNA"/>
</dbReference>
<dbReference type="PROSITE" id="PS50222">
    <property type="entry name" value="EF_HAND_2"/>
    <property type="match status" value="2"/>
</dbReference>
<dbReference type="GO" id="GO:0005509">
    <property type="term" value="F:calcium ion binding"/>
    <property type="evidence" value="ECO:0007669"/>
    <property type="project" value="InterPro"/>
</dbReference>
<organism evidence="3 4">
    <name type="scientific">Frieseomelitta varia</name>
    <dbReference type="NCBI Taxonomy" id="561572"/>
    <lineage>
        <taxon>Eukaryota</taxon>
        <taxon>Metazoa</taxon>
        <taxon>Ecdysozoa</taxon>
        <taxon>Arthropoda</taxon>
        <taxon>Hexapoda</taxon>
        <taxon>Insecta</taxon>
        <taxon>Pterygota</taxon>
        <taxon>Neoptera</taxon>
        <taxon>Endopterygota</taxon>
        <taxon>Hymenoptera</taxon>
        <taxon>Apocrita</taxon>
        <taxon>Aculeata</taxon>
        <taxon>Apoidea</taxon>
        <taxon>Anthophila</taxon>
        <taxon>Apidae</taxon>
        <taxon>Frieseomelitta</taxon>
    </lineage>
</organism>
<dbReference type="Gene3D" id="1.10.238.10">
    <property type="entry name" value="EF-hand"/>
    <property type="match status" value="2"/>
</dbReference>
<evidence type="ECO:0000259" key="2">
    <source>
        <dbReference type="PROSITE" id="PS50222"/>
    </source>
</evidence>
<dbReference type="SUPFAM" id="SSF47473">
    <property type="entry name" value="EF-hand"/>
    <property type="match status" value="1"/>
</dbReference>
<dbReference type="Proteomes" id="UP000655588">
    <property type="component" value="Unassembled WGS sequence"/>
</dbReference>
<keyword evidence="4" id="KW-1185">Reference proteome</keyword>
<name>A0A833S2C6_9HYME</name>
<protein>
    <recommendedName>
        <fullName evidence="2">EF-hand domain-containing protein</fullName>
    </recommendedName>
</protein>
<evidence type="ECO:0000313" key="3">
    <source>
        <dbReference type="EMBL" id="KAF3422302.1"/>
    </source>
</evidence>
<dbReference type="InterPro" id="IPR011992">
    <property type="entry name" value="EF-hand-dom_pair"/>
</dbReference>
<evidence type="ECO:0000256" key="1">
    <source>
        <dbReference type="ARBA" id="ARBA00022737"/>
    </source>
</evidence>
<proteinExistence type="predicted"/>
<dbReference type="PANTHER" id="PTHR23048">
    <property type="entry name" value="MYOSIN LIGHT CHAIN 1, 3"/>
    <property type="match status" value="1"/>
</dbReference>
<gene>
    <name evidence="3" type="ORF">E2986_13445</name>
</gene>
<feature type="domain" description="EF-hand" evidence="2">
    <location>
        <begin position="252"/>
        <end position="287"/>
    </location>
</feature>